<dbReference type="PANTHER" id="PTHR48057">
    <property type="entry name" value="LEUCINE-RICH REPEAT SERINE/THREONINE-PROTEIN KINASE 1"/>
    <property type="match status" value="1"/>
</dbReference>
<proteinExistence type="predicted"/>
<sequence>MEGPKVALALDVLSAPSPPNAVESTSDSESSNSEEEITVLDEIEKKYLCDDDFDRGNTVIMFGTSPCDLASARALELVVLNSLRINASGNLKQLATHLRRVVEVDLSFNNINSWNTVSDLLRHLPTVKTFNISKNPLPSEIDCEFPVCSKLGALVLNGNCPSLRSLRKMLYNTPMLEELHLADNDFRASGASGDEKTPISNKINVLNLSNCCLETWDDALNVLQFFPKCARLVIGNNGFTRITKTGPDSVNTNSELLSAVRSLCLNGCNFQDWGAIESLAVFSALDDLRVRNIPLFQGMPDEERHHLVVARLPLLKTLNGSVLSPDRREESERFFLRFYQLQETKPSVYDSLVAIHGHVEQLAQVDLTPKKYAVVEFTCEETGLKKTLQVKLAMMVQSLKTKAEQLTGIPANSMRVFYIARNFLNGEIPTLLNLPQQTLRSLHVSDGDRFEFQTKVSTRNRKGAVTKTVK</sequence>
<dbReference type="InterPro" id="IPR032675">
    <property type="entry name" value="LRR_dom_sf"/>
</dbReference>
<dbReference type="Proteomes" id="UP000095287">
    <property type="component" value="Unplaced"/>
</dbReference>
<dbReference type="SUPFAM" id="SSF54236">
    <property type="entry name" value="Ubiquitin-like"/>
    <property type="match status" value="1"/>
</dbReference>
<reference evidence="3" key="1">
    <citation type="submission" date="2016-11" db="UniProtKB">
        <authorList>
            <consortium name="WormBaseParasite"/>
        </authorList>
    </citation>
    <scope>IDENTIFICATION</scope>
</reference>
<dbReference type="SUPFAM" id="SSF52058">
    <property type="entry name" value="L domain-like"/>
    <property type="match status" value="1"/>
</dbReference>
<dbReference type="Gene3D" id="3.80.10.10">
    <property type="entry name" value="Ribonuclease Inhibitor"/>
    <property type="match status" value="2"/>
</dbReference>
<keyword evidence="2" id="KW-1185">Reference proteome</keyword>
<protein>
    <submittedName>
        <fullName evidence="3">Ubiquitin-like domain-containing protein</fullName>
    </submittedName>
</protein>
<dbReference type="AlphaFoldDB" id="A0A1I7ZJV3"/>
<accession>A0A1I7ZJV3</accession>
<evidence type="ECO:0000256" key="1">
    <source>
        <dbReference type="SAM" id="MobiDB-lite"/>
    </source>
</evidence>
<dbReference type="InterPro" id="IPR029071">
    <property type="entry name" value="Ubiquitin-like_domsf"/>
</dbReference>
<feature type="region of interest" description="Disordered" evidence="1">
    <location>
        <begin position="13"/>
        <end position="35"/>
    </location>
</feature>
<evidence type="ECO:0000313" key="3">
    <source>
        <dbReference type="WBParaSite" id="L893_g2727.t1"/>
    </source>
</evidence>
<name>A0A1I7ZJV3_9BILA</name>
<dbReference type="InterPro" id="IPR052595">
    <property type="entry name" value="LRRC69/RLP"/>
</dbReference>
<organism evidence="2 3">
    <name type="scientific">Steinernema glaseri</name>
    <dbReference type="NCBI Taxonomy" id="37863"/>
    <lineage>
        <taxon>Eukaryota</taxon>
        <taxon>Metazoa</taxon>
        <taxon>Ecdysozoa</taxon>
        <taxon>Nematoda</taxon>
        <taxon>Chromadorea</taxon>
        <taxon>Rhabditida</taxon>
        <taxon>Tylenchina</taxon>
        <taxon>Panagrolaimomorpha</taxon>
        <taxon>Strongyloidoidea</taxon>
        <taxon>Steinernematidae</taxon>
        <taxon>Steinernema</taxon>
    </lineage>
</organism>
<dbReference type="WBParaSite" id="L893_g2727.t1">
    <property type="protein sequence ID" value="L893_g2727.t1"/>
    <property type="gene ID" value="L893_g2727"/>
</dbReference>
<evidence type="ECO:0000313" key="2">
    <source>
        <dbReference type="Proteomes" id="UP000095287"/>
    </source>
</evidence>